<dbReference type="GO" id="GO:0016757">
    <property type="term" value="F:glycosyltransferase activity"/>
    <property type="evidence" value="ECO:0007669"/>
    <property type="project" value="UniProtKB-KW"/>
</dbReference>
<dbReference type="EC" id="2.4.-.-" evidence="2"/>
<dbReference type="EMBL" id="JBHTJP010000035">
    <property type="protein sequence ID" value="MFD0977926.1"/>
    <property type="molecule type" value="Genomic_DNA"/>
</dbReference>
<dbReference type="Pfam" id="PF04230">
    <property type="entry name" value="PS_pyruv_trans"/>
    <property type="match status" value="1"/>
</dbReference>
<gene>
    <name evidence="2" type="ORF">ACFQ1G_14105</name>
</gene>
<reference evidence="3" key="1">
    <citation type="journal article" date="2019" name="Int. J. Syst. Evol. Microbiol.">
        <title>The Global Catalogue of Microorganisms (GCM) 10K type strain sequencing project: providing services to taxonomists for standard genome sequencing and annotation.</title>
        <authorList>
            <consortium name="The Broad Institute Genomics Platform"/>
            <consortium name="The Broad Institute Genome Sequencing Center for Infectious Disease"/>
            <person name="Wu L."/>
            <person name="Ma J."/>
        </authorList>
    </citation>
    <scope>NUCLEOTIDE SEQUENCE [LARGE SCALE GENOMIC DNA]</scope>
    <source>
        <strain evidence="3">CCUG 60898</strain>
    </source>
</reference>
<keyword evidence="3" id="KW-1185">Reference proteome</keyword>
<protein>
    <submittedName>
        <fullName evidence="2">Polysaccharide pyruvyl transferase family protein</fullName>
        <ecNumber evidence="2">2.4.-.-</ecNumber>
    </submittedName>
</protein>
<evidence type="ECO:0000259" key="1">
    <source>
        <dbReference type="Pfam" id="PF04230"/>
    </source>
</evidence>
<dbReference type="RefSeq" id="WP_380740612.1">
    <property type="nucleotide sequence ID" value="NZ_JBHTJP010000035.1"/>
</dbReference>
<accession>A0ABW3IIX9</accession>
<feature type="domain" description="Polysaccharide pyruvyl transferase" evidence="1">
    <location>
        <begin position="73"/>
        <end position="214"/>
    </location>
</feature>
<name>A0ABW3IIX9_9FLAO</name>
<comment type="caution">
    <text evidence="2">The sequence shown here is derived from an EMBL/GenBank/DDBJ whole genome shotgun (WGS) entry which is preliminary data.</text>
</comment>
<sequence>MSHAENQELIIDKRKPIPLFWWSEIKFIFREKENYGDLLGKYLVEKIAGRPIKFVHPKKQPWYKWNRTNYLTAGSILHHATKDSIVWGSGIIDREHSIAPAHFRAVRGPRTRQFLMDSGYNCPEVYGDPALLMPEYFNPKVMKKYKVGIIPHYHDHKQVFDTYKDDLDIKVIDLLTLDVEDVTKQILECESTISSSLHGIIVSHAYGIPSVWVEFSNKLFGDGVKFADYLESVDVPLYDPEYLNRRYSTEDFLKLIGDFQATIKPEKLKGLQESLLRSCPFL</sequence>
<evidence type="ECO:0000313" key="3">
    <source>
        <dbReference type="Proteomes" id="UP001597100"/>
    </source>
</evidence>
<organism evidence="2 3">
    <name type="scientific">Salinimicrobium gaetbulicola</name>
    <dbReference type="NCBI Taxonomy" id="999702"/>
    <lineage>
        <taxon>Bacteria</taxon>
        <taxon>Pseudomonadati</taxon>
        <taxon>Bacteroidota</taxon>
        <taxon>Flavobacteriia</taxon>
        <taxon>Flavobacteriales</taxon>
        <taxon>Flavobacteriaceae</taxon>
        <taxon>Salinimicrobium</taxon>
    </lineage>
</organism>
<dbReference type="Proteomes" id="UP001597100">
    <property type="component" value="Unassembled WGS sequence"/>
</dbReference>
<keyword evidence="2" id="KW-0808">Transferase</keyword>
<evidence type="ECO:0000313" key="2">
    <source>
        <dbReference type="EMBL" id="MFD0977926.1"/>
    </source>
</evidence>
<dbReference type="InterPro" id="IPR007345">
    <property type="entry name" value="Polysacch_pyruvyl_Trfase"/>
</dbReference>
<proteinExistence type="predicted"/>
<keyword evidence="2" id="KW-0328">Glycosyltransferase</keyword>